<name>A0AAV7UTH7_PLEWA</name>
<gene>
    <name evidence="1" type="ORF">NDU88_001490</name>
</gene>
<proteinExistence type="predicted"/>
<evidence type="ECO:0008006" key="3">
    <source>
        <dbReference type="Google" id="ProtNLM"/>
    </source>
</evidence>
<dbReference type="Proteomes" id="UP001066276">
    <property type="component" value="Chromosome 2_2"/>
</dbReference>
<keyword evidence="2" id="KW-1185">Reference proteome</keyword>
<protein>
    <recommendedName>
        <fullName evidence="3">Retrotransposon gag domain-containing protein</fullName>
    </recommendedName>
</protein>
<evidence type="ECO:0000313" key="2">
    <source>
        <dbReference type="Proteomes" id="UP001066276"/>
    </source>
</evidence>
<accession>A0AAV7UTH7</accession>
<evidence type="ECO:0000313" key="1">
    <source>
        <dbReference type="EMBL" id="KAJ1192178.1"/>
    </source>
</evidence>
<sequence length="128" mass="14633">MREQRPGETIEEYITALRKLASTCKFGATVDERIRDQFMLRCLSDKVRQELWSKDDPPLHEVIVLAKRVEHTLACVEELEKGRSFAINKITARKENPIKEGDGVKGDEKVFVQEPEKVCGSFIVKGML</sequence>
<dbReference type="EMBL" id="JANPWB010000004">
    <property type="protein sequence ID" value="KAJ1192178.1"/>
    <property type="molecule type" value="Genomic_DNA"/>
</dbReference>
<organism evidence="1 2">
    <name type="scientific">Pleurodeles waltl</name>
    <name type="common">Iberian ribbed newt</name>
    <dbReference type="NCBI Taxonomy" id="8319"/>
    <lineage>
        <taxon>Eukaryota</taxon>
        <taxon>Metazoa</taxon>
        <taxon>Chordata</taxon>
        <taxon>Craniata</taxon>
        <taxon>Vertebrata</taxon>
        <taxon>Euteleostomi</taxon>
        <taxon>Amphibia</taxon>
        <taxon>Batrachia</taxon>
        <taxon>Caudata</taxon>
        <taxon>Salamandroidea</taxon>
        <taxon>Salamandridae</taxon>
        <taxon>Pleurodelinae</taxon>
        <taxon>Pleurodeles</taxon>
    </lineage>
</organism>
<comment type="caution">
    <text evidence="1">The sequence shown here is derived from an EMBL/GenBank/DDBJ whole genome shotgun (WGS) entry which is preliminary data.</text>
</comment>
<reference evidence="1" key="1">
    <citation type="journal article" date="2022" name="bioRxiv">
        <title>Sequencing and chromosome-scale assembly of the giantPleurodeles waltlgenome.</title>
        <authorList>
            <person name="Brown T."/>
            <person name="Elewa A."/>
            <person name="Iarovenko S."/>
            <person name="Subramanian E."/>
            <person name="Araus A.J."/>
            <person name="Petzold A."/>
            <person name="Susuki M."/>
            <person name="Suzuki K.-i.T."/>
            <person name="Hayashi T."/>
            <person name="Toyoda A."/>
            <person name="Oliveira C."/>
            <person name="Osipova E."/>
            <person name="Leigh N.D."/>
            <person name="Simon A."/>
            <person name="Yun M.H."/>
        </authorList>
    </citation>
    <scope>NUCLEOTIDE SEQUENCE</scope>
    <source>
        <strain evidence="1">20211129_DDA</strain>
        <tissue evidence="1">Liver</tissue>
    </source>
</reference>
<dbReference type="AlphaFoldDB" id="A0AAV7UTH7"/>